<evidence type="ECO:0000313" key="3">
    <source>
        <dbReference type="Proteomes" id="UP000030401"/>
    </source>
</evidence>
<accession>A0A0A5GB04</accession>
<name>A0A0A5GB04_9BACI</name>
<sequence>MQKMIVGSLAAVTVSIWFIMIFFVLSPELSKNVANHQDKASIQLDGKTDAPVAFFSLDEDKTGHSTHTLEKKPSQSITVQWVAENSEDGIMSIDEVLTSFQ</sequence>
<evidence type="ECO:0000313" key="2">
    <source>
        <dbReference type="EMBL" id="KGX89214.1"/>
    </source>
</evidence>
<dbReference type="AlphaFoldDB" id="A0A0A5GB04"/>
<dbReference type="Proteomes" id="UP000030401">
    <property type="component" value="Unassembled WGS sequence"/>
</dbReference>
<keyword evidence="3" id="KW-1185">Reference proteome</keyword>
<keyword evidence="1" id="KW-0472">Membrane</keyword>
<proteinExistence type="predicted"/>
<feature type="transmembrane region" description="Helical" evidence="1">
    <location>
        <begin position="6"/>
        <end position="25"/>
    </location>
</feature>
<organism evidence="2 3">
    <name type="scientific">Pontibacillus litoralis JSM 072002</name>
    <dbReference type="NCBI Taxonomy" id="1385512"/>
    <lineage>
        <taxon>Bacteria</taxon>
        <taxon>Bacillati</taxon>
        <taxon>Bacillota</taxon>
        <taxon>Bacilli</taxon>
        <taxon>Bacillales</taxon>
        <taxon>Bacillaceae</taxon>
        <taxon>Pontibacillus</taxon>
    </lineage>
</organism>
<reference evidence="2 3" key="1">
    <citation type="submission" date="2013-08" db="EMBL/GenBank/DDBJ databases">
        <authorList>
            <person name="Huang J."/>
            <person name="Wang G."/>
        </authorList>
    </citation>
    <scope>NUCLEOTIDE SEQUENCE [LARGE SCALE GENOMIC DNA]</scope>
    <source>
        <strain evidence="2 3">JSM 072002</strain>
    </source>
</reference>
<keyword evidence="1" id="KW-0812">Transmembrane</keyword>
<dbReference type="RefSeq" id="WP_036831515.1">
    <property type="nucleotide sequence ID" value="NZ_AVPG01000001.1"/>
</dbReference>
<dbReference type="STRING" id="1385512.N784_02050"/>
<comment type="caution">
    <text evidence="2">The sequence shown here is derived from an EMBL/GenBank/DDBJ whole genome shotgun (WGS) entry which is preliminary data.</text>
</comment>
<dbReference type="EMBL" id="AVPG01000001">
    <property type="protein sequence ID" value="KGX89214.1"/>
    <property type="molecule type" value="Genomic_DNA"/>
</dbReference>
<keyword evidence="1" id="KW-1133">Transmembrane helix</keyword>
<evidence type="ECO:0000256" key="1">
    <source>
        <dbReference type="SAM" id="Phobius"/>
    </source>
</evidence>
<gene>
    <name evidence="2" type="ORF">N784_02050</name>
</gene>
<protein>
    <submittedName>
        <fullName evidence="2">Uncharacterized protein</fullName>
    </submittedName>
</protein>